<protein>
    <submittedName>
        <fullName evidence="1">Uncharacterized protein</fullName>
    </submittedName>
</protein>
<evidence type="ECO:0000313" key="1">
    <source>
        <dbReference type="EMBL" id="KOX68629.1"/>
    </source>
</evidence>
<reference evidence="1 2" key="1">
    <citation type="submission" date="2015-07" db="EMBL/GenBank/DDBJ databases">
        <title>The genome of Melipona quadrifasciata.</title>
        <authorList>
            <person name="Pan H."/>
            <person name="Kapheim K."/>
        </authorList>
    </citation>
    <scope>NUCLEOTIDE SEQUENCE [LARGE SCALE GENOMIC DNA]</scope>
    <source>
        <strain evidence="1">0111107301</strain>
        <tissue evidence="1">Whole body</tissue>
    </source>
</reference>
<dbReference type="EMBL" id="KQ435922">
    <property type="protein sequence ID" value="KOX68629.1"/>
    <property type="molecule type" value="Genomic_DNA"/>
</dbReference>
<evidence type="ECO:0000313" key="2">
    <source>
        <dbReference type="Proteomes" id="UP000053105"/>
    </source>
</evidence>
<keyword evidence="2" id="KW-1185">Reference proteome</keyword>
<dbReference type="AlphaFoldDB" id="A0A0M8ZSI0"/>
<organism evidence="1 2">
    <name type="scientific">Melipona quadrifasciata</name>
    <dbReference type="NCBI Taxonomy" id="166423"/>
    <lineage>
        <taxon>Eukaryota</taxon>
        <taxon>Metazoa</taxon>
        <taxon>Ecdysozoa</taxon>
        <taxon>Arthropoda</taxon>
        <taxon>Hexapoda</taxon>
        <taxon>Insecta</taxon>
        <taxon>Pterygota</taxon>
        <taxon>Neoptera</taxon>
        <taxon>Endopterygota</taxon>
        <taxon>Hymenoptera</taxon>
        <taxon>Apocrita</taxon>
        <taxon>Aculeata</taxon>
        <taxon>Apoidea</taxon>
        <taxon>Anthophila</taxon>
        <taxon>Apidae</taxon>
        <taxon>Melipona</taxon>
    </lineage>
</organism>
<proteinExistence type="predicted"/>
<dbReference type="Proteomes" id="UP000053105">
    <property type="component" value="Unassembled WGS sequence"/>
</dbReference>
<sequence length="179" mass="19805">MSEQNQTALYPVELVDQSKTPTDNNYISPIRGYNLKGCYGHVNVGGADVATTTDIFSKKRKTKWRISLARVSPYNYFIIESDFSGGNSENRTSSGATLMQRKLAIGRFGSRDSRRGVGPRVGVALSDTAIAPILSFNRPKSSNTYPNVIIDLIGNHSETSLIRVRADNSYKSFQNNTIY</sequence>
<name>A0A0M8ZSI0_9HYME</name>
<accession>A0A0M8ZSI0</accession>
<gene>
    <name evidence="1" type="ORF">WN51_04115</name>
</gene>